<reference evidence="3" key="1">
    <citation type="journal article" date="2015" name="Nat. Genet.">
        <title>The genome and transcriptome of the zoonotic hookworm Ancylostoma ceylanicum identify infection-specific gene families.</title>
        <authorList>
            <person name="Schwarz E.M."/>
            <person name="Hu Y."/>
            <person name="Antoshechkin I."/>
            <person name="Miller M.M."/>
            <person name="Sternberg P.W."/>
            <person name="Aroian R.V."/>
        </authorList>
    </citation>
    <scope>NUCLEOTIDE SEQUENCE</scope>
    <source>
        <strain evidence="3">HY135</strain>
    </source>
</reference>
<evidence type="ECO:0000256" key="1">
    <source>
        <dbReference type="SAM" id="MobiDB-lite"/>
    </source>
</evidence>
<organism evidence="2 3">
    <name type="scientific">Ancylostoma ceylanicum</name>
    <dbReference type="NCBI Taxonomy" id="53326"/>
    <lineage>
        <taxon>Eukaryota</taxon>
        <taxon>Metazoa</taxon>
        <taxon>Ecdysozoa</taxon>
        <taxon>Nematoda</taxon>
        <taxon>Chromadorea</taxon>
        <taxon>Rhabditida</taxon>
        <taxon>Rhabditina</taxon>
        <taxon>Rhabditomorpha</taxon>
        <taxon>Strongyloidea</taxon>
        <taxon>Ancylostomatidae</taxon>
        <taxon>Ancylostomatinae</taxon>
        <taxon>Ancylostoma</taxon>
    </lineage>
</organism>
<protein>
    <submittedName>
        <fullName evidence="2">Uncharacterized protein</fullName>
    </submittedName>
</protein>
<gene>
    <name evidence="2" type="primary">Acey_s0117.g648</name>
    <name evidence="2" type="ORF">Y032_0117g648</name>
</gene>
<proteinExistence type="predicted"/>
<dbReference type="EMBL" id="JARK01001453">
    <property type="protein sequence ID" value="EYC00166.1"/>
    <property type="molecule type" value="Genomic_DNA"/>
</dbReference>
<comment type="caution">
    <text evidence="2">The sequence shown here is derived from an EMBL/GenBank/DDBJ whole genome shotgun (WGS) entry which is preliminary data.</text>
</comment>
<accession>A0A016TBU9</accession>
<evidence type="ECO:0000313" key="2">
    <source>
        <dbReference type="EMBL" id="EYC00166.1"/>
    </source>
</evidence>
<sequence length="125" mass="13791">MPSNYPGTSNLLRSVFGPMLITKCISFGSASIGQVAPSPPIPYSSQKMSLPSEDLTAPSTYKRSADGPTRYAYVRDLQEIIYVDNMCNHRLKRLQYLTASPIASPPLQEYSCVRPLTVPTGFPYL</sequence>
<name>A0A016TBU9_9BILA</name>
<dbReference type="Proteomes" id="UP000024635">
    <property type="component" value="Unassembled WGS sequence"/>
</dbReference>
<feature type="region of interest" description="Disordered" evidence="1">
    <location>
        <begin position="43"/>
        <end position="64"/>
    </location>
</feature>
<evidence type="ECO:0000313" key="3">
    <source>
        <dbReference type="Proteomes" id="UP000024635"/>
    </source>
</evidence>
<dbReference type="AlphaFoldDB" id="A0A016TBU9"/>
<keyword evidence="3" id="KW-1185">Reference proteome</keyword>